<proteinExistence type="predicted"/>
<dbReference type="AlphaFoldDB" id="A0A151RKJ5"/>
<dbReference type="Proteomes" id="UP000075243">
    <property type="component" value="Unassembled WGS sequence"/>
</dbReference>
<evidence type="ECO:0000313" key="2">
    <source>
        <dbReference type="Proteomes" id="UP000075243"/>
    </source>
</evidence>
<accession>A0A151RKJ5</accession>
<gene>
    <name evidence="1" type="ORF">KK1_035533</name>
</gene>
<reference evidence="1" key="1">
    <citation type="journal article" date="2012" name="Nat. Biotechnol.">
        <title>Draft genome sequence of pigeonpea (Cajanus cajan), an orphan legume crop of resource-poor farmers.</title>
        <authorList>
            <person name="Varshney R.K."/>
            <person name="Chen W."/>
            <person name="Li Y."/>
            <person name="Bharti A.K."/>
            <person name="Saxena R.K."/>
            <person name="Schlueter J.A."/>
            <person name="Donoghue M.T."/>
            <person name="Azam S."/>
            <person name="Fan G."/>
            <person name="Whaley A.M."/>
            <person name="Farmer A.D."/>
            <person name="Sheridan J."/>
            <person name="Iwata A."/>
            <person name="Tuteja R."/>
            <person name="Penmetsa R.V."/>
            <person name="Wu W."/>
            <person name="Upadhyaya H.D."/>
            <person name="Yang S.P."/>
            <person name="Shah T."/>
            <person name="Saxena K.B."/>
            <person name="Michael T."/>
            <person name="McCombie W.R."/>
            <person name="Yang B."/>
            <person name="Zhang G."/>
            <person name="Yang H."/>
            <person name="Wang J."/>
            <person name="Spillane C."/>
            <person name="Cook D.R."/>
            <person name="May G.D."/>
            <person name="Xu X."/>
            <person name="Jackson S.A."/>
        </authorList>
    </citation>
    <scope>NUCLEOTIDE SEQUENCE [LARGE SCALE GENOMIC DNA]</scope>
</reference>
<name>A0A151RKJ5_CAJCA</name>
<protein>
    <submittedName>
        <fullName evidence="1">Uncharacterized protein</fullName>
    </submittedName>
</protein>
<dbReference type="EMBL" id="KQ483687">
    <property type="protein sequence ID" value="KYP43038.1"/>
    <property type="molecule type" value="Genomic_DNA"/>
</dbReference>
<dbReference type="Gramene" id="C.cajan_33441.t">
    <property type="protein sequence ID" value="C.cajan_33441.t"/>
    <property type="gene ID" value="C.cajan_33441"/>
</dbReference>
<evidence type="ECO:0000313" key="1">
    <source>
        <dbReference type="EMBL" id="KYP43038.1"/>
    </source>
</evidence>
<sequence>MATSERGPIFLKAINASNEIKNKHYIVDKMIENICATKNTKRNELAYAECNWITQVVDDVSFLRNFIMNH</sequence>
<organism evidence="1 2">
    <name type="scientific">Cajanus cajan</name>
    <name type="common">Pigeon pea</name>
    <name type="synonym">Cajanus indicus</name>
    <dbReference type="NCBI Taxonomy" id="3821"/>
    <lineage>
        <taxon>Eukaryota</taxon>
        <taxon>Viridiplantae</taxon>
        <taxon>Streptophyta</taxon>
        <taxon>Embryophyta</taxon>
        <taxon>Tracheophyta</taxon>
        <taxon>Spermatophyta</taxon>
        <taxon>Magnoliopsida</taxon>
        <taxon>eudicotyledons</taxon>
        <taxon>Gunneridae</taxon>
        <taxon>Pentapetalae</taxon>
        <taxon>rosids</taxon>
        <taxon>fabids</taxon>
        <taxon>Fabales</taxon>
        <taxon>Fabaceae</taxon>
        <taxon>Papilionoideae</taxon>
        <taxon>50 kb inversion clade</taxon>
        <taxon>NPAAA clade</taxon>
        <taxon>indigoferoid/millettioid clade</taxon>
        <taxon>Phaseoleae</taxon>
        <taxon>Cajanus</taxon>
    </lineage>
</organism>
<keyword evidence="2" id="KW-1185">Reference proteome</keyword>